<reference evidence="2 3" key="1">
    <citation type="submission" date="2015-01" db="EMBL/GenBank/DDBJ databases">
        <title>The Genome Sequence of Exophiala mesophila CBS40295.</title>
        <authorList>
            <consortium name="The Broad Institute Genomics Platform"/>
            <person name="Cuomo C."/>
            <person name="de Hoog S."/>
            <person name="Gorbushina A."/>
            <person name="Stielow B."/>
            <person name="Teixiera M."/>
            <person name="Abouelleil A."/>
            <person name="Chapman S.B."/>
            <person name="Priest M."/>
            <person name="Young S.K."/>
            <person name="Wortman J."/>
            <person name="Nusbaum C."/>
            <person name="Birren B."/>
        </authorList>
    </citation>
    <scope>NUCLEOTIDE SEQUENCE [LARGE SCALE GENOMIC DNA]</scope>
    <source>
        <strain evidence="2 3">CBS 40295</strain>
    </source>
</reference>
<dbReference type="AlphaFoldDB" id="A0A0D1YZD5"/>
<dbReference type="HOGENOM" id="CLU_1970589_0_0_1"/>
<dbReference type="Proteomes" id="UP000054302">
    <property type="component" value="Unassembled WGS sequence"/>
</dbReference>
<organism evidence="2 3">
    <name type="scientific">Exophiala mesophila</name>
    <name type="common">Black yeast-like fungus</name>
    <dbReference type="NCBI Taxonomy" id="212818"/>
    <lineage>
        <taxon>Eukaryota</taxon>
        <taxon>Fungi</taxon>
        <taxon>Dikarya</taxon>
        <taxon>Ascomycota</taxon>
        <taxon>Pezizomycotina</taxon>
        <taxon>Eurotiomycetes</taxon>
        <taxon>Chaetothyriomycetidae</taxon>
        <taxon>Chaetothyriales</taxon>
        <taxon>Herpotrichiellaceae</taxon>
        <taxon>Exophiala</taxon>
    </lineage>
</organism>
<keyword evidence="1" id="KW-0175">Coiled coil</keyword>
<evidence type="ECO:0000313" key="3">
    <source>
        <dbReference type="Proteomes" id="UP000054302"/>
    </source>
</evidence>
<dbReference type="RefSeq" id="XP_016219541.1">
    <property type="nucleotide sequence ID" value="XM_016374270.1"/>
</dbReference>
<evidence type="ECO:0000313" key="2">
    <source>
        <dbReference type="EMBL" id="KIV87967.1"/>
    </source>
</evidence>
<sequence>MSQERTMICDLEYADIITATLTARKSNAQARDRAKYLEAKLDATRFEIEQLKVDDIERHKLEDRHQTTLRRQVSEKAEELRKIRAENGKLRKRNRDLTRELKDALDKPASVQVLLCGICMERPEDMD</sequence>
<protein>
    <submittedName>
        <fullName evidence="2">Uncharacterized protein</fullName>
    </submittedName>
</protein>
<evidence type="ECO:0000256" key="1">
    <source>
        <dbReference type="SAM" id="Coils"/>
    </source>
</evidence>
<dbReference type="VEuPathDB" id="FungiDB:PV10_09157"/>
<name>A0A0D1YZD5_EXOME</name>
<dbReference type="GeneID" id="27327002"/>
<dbReference type="EMBL" id="KN847527">
    <property type="protein sequence ID" value="KIV87967.1"/>
    <property type="molecule type" value="Genomic_DNA"/>
</dbReference>
<feature type="coiled-coil region" evidence="1">
    <location>
        <begin position="73"/>
        <end position="107"/>
    </location>
</feature>
<gene>
    <name evidence="2" type="ORF">PV10_09157</name>
</gene>
<accession>A0A0D1YZD5</accession>
<proteinExistence type="predicted"/>
<keyword evidence="3" id="KW-1185">Reference proteome</keyword>